<organism evidence="2 3">
    <name type="scientific">Duganella qianjiadongensis</name>
    <dbReference type="NCBI Taxonomy" id="2692176"/>
    <lineage>
        <taxon>Bacteria</taxon>
        <taxon>Pseudomonadati</taxon>
        <taxon>Pseudomonadota</taxon>
        <taxon>Betaproteobacteria</taxon>
        <taxon>Burkholderiales</taxon>
        <taxon>Oxalobacteraceae</taxon>
        <taxon>Telluria group</taxon>
        <taxon>Duganella</taxon>
    </lineage>
</organism>
<feature type="domain" description="DUF6434" evidence="1">
    <location>
        <begin position="3"/>
        <end position="65"/>
    </location>
</feature>
<dbReference type="RefSeq" id="WP_161037182.1">
    <property type="nucleotide sequence ID" value="NZ_WWCM01000001.1"/>
</dbReference>
<accession>A0ABW9VFT8</accession>
<dbReference type="InterPro" id="IPR045492">
    <property type="entry name" value="DUF6434"/>
</dbReference>
<sequence length="75" mass="8754">MKFDWHVGEISRATEIDHNYRNTQNVRRFLVRECGAAFRFDRAFMAWIRSGQAKNMGEAADLWIRSHTGRGEIAP</sequence>
<gene>
    <name evidence="2" type="ORF">GTP27_00155</name>
</gene>
<dbReference type="Proteomes" id="UP000478090">
    <property type="component" value="Unassembled WGS sequence"/>
</dbReference>
<reference evidence="2 3" key="1">
    <citation type="submission" date="2019-12" db="EMBL/GenBank/DDBJ databases">
        <title>Novel species isolated from a subtropical stream in China.</title>
        <authorList>
            <person name="Lu H."/>
        </authorList>
    </citation>
    <scope>NUCLEOTIDE SEQUENCE [LARGE SCALE GENOMIC DNA]</scope>
    <source>
        <strain evidence="2 3">CY13W</strain>
    </source>
</reference>
<comment type="caution">
    <text evidence="2">The sequence shown here is derived from an EMBL/GenBank/DDBJ whole genome shotgun (WGS) entry which is preliminary data.</text>
</comment>
<dbReference type="EMBL" id="WWCM01000001">
    <property type="protein sequence ID" value="MYM37740.1"/>
    <property type="molecule type" value="Genomic_DNA"/>
</dbReference>
<proteinExistence type="predicted"/>
<name>A0ABW9VFT8_9BURK</name>
<evidence type="ECO:0000259" key="1">
    <source>
        <dbReference type="Pfam" id="PF20026"/>
    </source>
</evidence>
<evidence type="ECO:0000313" key="2">
    <source>
        <dbReference type="EMBL" id="MYM37740.1"/>
    </source>
</evidence>
<evidence type="ECO:0000313" key="3">
    <source>
        <dbReference type="Proteomes" id="UP000478090"/>
    </source>
</evidence>
<dbReference type="Pfam" id="PF20026">
    <property type="entry name" value="DUF6434"/>
    <property type="match status" value="1"/>
</dbReference>
<keyword evidence="3" id="KW-1185">Reference proteome</keyword>
<protein>
    <recommendedName>
        <fullName evidence="1">DUF6434 domain-containing protein</fullName>
    </recommendedName>
</protein>